<feature type="transmembrane region" description="Helical" evidence="5">
    <location>
        <begin position="204"/>
        <end position="223"/>
    </location>
</feature>
<dbReference type="InterPro" id="IPR011701">
    <property type="entry name" value="MFS"/>
</dbReference>
<evidence type="ECO:0000256" key="2">
    <source>
        <dbReference type="ARBA" id="ARBA00022692"/>
    </source>
</evidence>
<feature type="transmembrane region" description="Helical" evidence="5">
    <location>
        <begin position="362"/>
        <end position="387"/>
    </location>
</feature>
<feature type="domain" description="Major facilitator superfamily (MFS) profile" evidence="6">
    <location>
        <begin position="13"/>
        <end position="463"/>
    </location>
</feature>
<dbReference type="InterPro" id="IPR036259">
    <property type="entry name" value="MFS_trans_sf"/>
</dbReference>
<reference evidence="7 8" key="1">
    <citation type="submission" date="2020-04" db="EMBL/GenBank/DDBJ databases">
        <title>Chitinophaga sp. G-6-1-13 sp. nov., isolated from soil.</title>
        <authorList>
            <person name="Dahal R.H."/>
            <person name="Chaudhary D.K."/>
        </authorList>
    </citation>
    <scope>NUCLEOTIDE SEQUENCE [LARGE SCALE GENOMIC DNA]</scope>
    <source>
        <strain evidence="7 8">G-6-1-13</strain>
    </source>
</reference>
<keyword evidence="4 5" id="KW-0472">Membrane</keyword>
<dbReference type="PROSITE" id="PS50850">
    <property type="entry name" value="MFS"/>
    <property type="match status" value="1"/>
</dbReference>
<keyword evidence="3 5" id="KW-1133">Transmembrane helix</keyword>
<feature type="transmembrane region" description="Helical" evidence="5">
    <location>
        <begin position="12"/>
        <end position="35"/>
    </location>
</feature>
<dbReference type="RefSeq" id="WP_169225808.1">
    <property type="nucleotide sequence ID" value="NZ_JABBGC010000001.1"/>
</dbReference>
<feature type="transmembrane region" description="Helical" evidence="5">
    <location>
        <begin position="339"/>
        <end position="356"/>
    </location>
</feature>
<accession>A0A848GMK5</accession>
<feature type="transmembrane region" description="Helical" evidence="5">
    <location>
        <begin position="229"/>
        <end position="251"/>
    </location>
</feature>
<proteinExistence type="predicted"/>
<dbReference type="GO" id="GO:0016020">
    <property type="term" value="C:membrane"/>
    <property type="evidence" value="ECO:0007669"/>
    <property type="project" value="UniProtKB-SubCell"/>
</dbReference>
<dbReference type="EMBL" id="JABBGC010000001">
    <property type="protein sequence ID" value="NML38841.1"/>
    <property type="molecule type" value="Genomic_DNA"/>
</dbReference>
<feature type="transmembrane region" description="Helical" evidence="5">
    <location>
        <begin position="47"/>
        <end position="67"/>
    </location>
</feature>
<dbReference type="InterPro" id="IPR020846">
    <property type="entry name" value="MFS_dom"/>
</dbReference>
<name>A0A848GMK5_9BACT</name>
<dbReference type="PANTHER" id="PTHR42718:SF39">
    <property type="entry name" value="ACTINORHODIN TRANSPORTER-RELATED"/>
    <property type="match status" value="1"/>
</dbReference>
<dbReference type="GO" id="GO:0022857">
    <property type="term" value="F:transmembrane transporter activity"/>
    <property type="evidence" value="ECO:0007669"/>
    <property type="project" value="InterPro"/>
</dbReference>
<evidence type="ECO:0000313" key="8">
    <source>
        <dbReference type="Proteomes" id="UP000583266"/>
    </source>
</evidence>
<sequence length="466" mass="50121">MIITISSINRWYALLIVLTAPLLYVIDIFIVNIALPTIKTSLHATDGEVQLVIAAYLLGSACFLITGGRAGDYLGKKKVFFQGMAWFTLTSCICGLCQTPMQLNIARFLQGVSSAFMVTQSVALIQVLFPVAEERAKAIGWYGITLSVAAIIGQMLGGYLAETHGTIEGWRMIFFINLPVGAAAMWAIYRYLPETPTTVGVKFDYSGATVLTLALGCLIYAITEGREQHWPLWSFVLLILFVVLAMVFIRIQRVKQGDNKGALINLALFKQPAFNIGLLAVLFHFMLHTAYLLMMAVYLQSGLGMSALACGASFIPHALLFMLSSVVASRLLVKHGKKVLQAGLLIIFVAFGWQLSGVDSRAGTVALIALYGLGNGMVLPFLLNIVLDKVPVEDAGAASGIFSTFQQTASGLGISIIGGVFFAVLQSGIHDHAYTEALRYGLGAGMACLIVVAVTLYCLPGKTDPA</sequence>
<evidence type="ECO:0000256" key="5">
    <source>
        <dbReference type="SAM" id="Phobius"/>
    </source>
</evidence>
<dbReference type="Pfam" id="PF07690">
    <property type="entry name" value="MFS_1"/>
    <property type="match status" value="2"/>
</dbReference>
<dbReference type="SUPFAM" id="SSF103473">
    <property type="entry name" value="MFS general substrate transporter"/>
    <property type="match status" value="1"/>
</dbReference>
<feature type="transmembrane region" description="Helical" evidence="5">
    <location>
        <begin position="79"/>
        <end position="101"/>
    </location>
</feature>
<dbReference type="PANTHER" id="PTHR42718">
    <property type="entry name" value="MAJOR FACILITATOR SUPERFAMILY MULTIDRUG TRANSPORTER MFSC"/>
    <property type="match status" value="1"/>
</dbReference>
<evidence type="ECO:0000259" key="6">
    <source>
        <dbReference type="PROSITE" id="PS50850"/>
    </source>
</evidence>
<gene>
    <name evidence="7" type="ORF">HHL17_16665</name>
</gene>
<feature type="transmembrane region" description="Helical" evidence="5">
    <location>
        <begin position="172"/>
        <end position="192"/>
    </location>
</feature>
<keyword evidence="8" id="KW-1185">Reference proteome</keyword>
<feature type="transmembrane region" description="Helical" evidence="5">
    <location>
        <begin position="437"/>
        <end position="459"/>
    </location>
</feature>
<dbReference type="Gene3D" id="1.20.1720.10">
    <property type="entry name" value="Multidrug resistance protein D"/>
    <property type="match status" value="2"/>
</dbReference>
<comment type="subcellular location">
    <subcellularLocation>
        <location evidence="1">Membrane</location>
        <topology evidence="1">Multi-pass membrane protein</topology>
    </subcellularLocation>
</comment>
<keyword evidence="2 5" id="KW-0812">Transmembrane</keyword>
<evidence type="ECO:0000313" key="7">
    <source>
        <dbReference type="EMBL" id="NML38841.1"/>
    </source>
</evidence>
<feature type="transmembrane region" description="Helical" evidence="5">
    <location>
        <begin position="139"/>
        <end position="160"/>
    </location>
</feature>
<feature type="transmembrane region" description="Helical" evidence="5">
    <location>
        <begin position="272"/>
        <end position="299"/>
    </location>
</feature>
<protein>
    <submittedName>
        <fullName evidence="7">MFS transporter</fullName>
    </submittedName>
</protein>
<evidence type="ECO:0000256" key="3">
    <source>
        <dbReference type="ARBA" id="ARBA00022989"/>
    </source>
</evidence>
<organism evidence="7 8">
    <name type="scientific">Chitinophaga fulva</name>
    <dbReference type="NCBI Taxonomy" id="2728842"/>
    <lineage>
        <taxon>Bacteria</taxon>
        <taxon>Pseudomonadati</taxon>
        <taxon>Bacteroidota</taxon>
        <taxon>Chitinophagia</taxon>
        <taxon>Chitinophagales</taxon>
        <taxon>Chitinophagaceae</taxon>
        <taxon>Chitinophaga</taxon>
    </lineage>
</organism>
<evidence type="ECO:0000256" key="1">
    <source>
        <dbReference type="ARBA" id="ARBA00004141"/>
    </source>
</evidence>
<dbReference type="CDD" id="cd17321">
    <property type="entry name" value="MFS_MMR_MDR_like"/>
    <property type="match status" value="1"/>
</dbReference>
<dbReference type="Proteomes" id="UP000583266">
    <property type="component" value="Unassembled WGS sequence"/>
</dbReference>
<comment type="caution">
    <text evidence="7">The sequence shown here is derived from an EMBL/GenBank/DDBJ whole genome shotgun (WGS) entry which is preliminary data.</text>
</comment>
<feature type="transmembrane region" description="Helical" evidence="5">
    <location>
        <begin position="305"/>
        <end position="327"/>
    </location>
</feature>
<dbReference type="AlphaFoldDB" id="A0A848GMK5"/>
<feature type="transmembrane region" description="Helical" evidence="5">
    <location>
        <begin position="408"/>
        <end position="425"/>
    </location>
</feature>
<evidence type="ECO:0000256" key="4">
    <source>
        <dbReference type="ARBA" id="ARBA00023136"/>
    </source>
</evidence>